<dbReference type="Proteomes" id="UP000289323">
    <property type="component" value="Unassembled WGS sequence"/>
</dbReference>
<evidence type="ECO:0000256" key="2">
    <source>
        <dbReference type="ARBA" id="ARBA00012527"/>
    </source>
</evidence>
<dbReference type="GO" id="GO:0005737">
    <property type="term" value="C:cytoplasm"/>
    <property type="evidence" value="ECO:0007669"/>
    <property type="project" value="UniProtKB-SubCell"/>
</dbReference>
<dbReference type="InterPro" id="IPR020422">
    <property type="entry name" value="TYR_PHOSPHATASE_DUAL_dom"/>
</dbReference>
<dbReference type="FunFam" id="3.90.190.10:FF:000035">
    <property type="entry name" value="Tyrosine phosphatase, putative"/>
    <property type="match status" value="1"/>
</dbReference>
<comment type="catalytic activity">
    <reaction evidence="6">
        <text>5-diphospho-1D-myo-inositol 1,2,3,4,6-pentakisphosphate + H2O = 1D-myo-inositol hexakisphosphate + phosphate + H(+)</text>
        <dbReference type="Rhea" id="RHEA:22384"/>
        <dbReference type="ChEBI" id="CHEBI:15377"/>
        <dbReference type="ChEBI" id="CHEBI:15378"/>
        <dbReference type="ChEBI" id="CHEBI:43474"/>
        <dbReference type="ChEBI" id="CHEBI:58130"/>
        <dbReference type="ChEBI" id="CHEBI:58628"/>
        <dbReference type="EC" id="3.6.1.52"/>
    </reaction>
    <physiologicalReaction direction="left-to-right" evidence="6">
        <dbReference type="Rhea" id="RHEA:22385"/>
    </physiologicalReaction>
</comment>
<comment type="similarity">
    <text evidence="5">Belongs to the protein-tyrosine phosphatase family. Atypical dual-specificity phosphatase Siw14-like subfamily.</text>
</comment>
<keyword evidence="3" id="KW-0963">Cytoplasm</keyword>
<dbReference type="Pfam" id="PF03162">
    <property type="entry name" value="Y_phosphatase2"/>
    <property type="match status" value="1"/>
</dbReference>
<feature type="domain" description="Tyrosine-protein phosphatase" evidence="10">
    <location>
        <begin position="125"/>
        <end position="278"/>
    </location>
</feature>
<dbReference type="GO" id="GO:0052840">
    <property type="term" value="F:inositol diphosphate tetrakisphosphate diphosphatase activity"/>
    <property type="evidence" value="ECO:0007669"/>
    <property type="project" value="TreeGrafter"/>
</dbReference>
<dbReference type="EMBL" id="OUUZ01000004">
    <property type="protein sequence ID" value="SPQ20389.1"/>
    <property type="molecule type" value="Genomic_DNA"/>
</dbReference>
<name>A0A3S4EVS2_9PEZI</name>
<dbReference type="GO" id="GO:0016791">
    <property type="term" value="F:phosphatase activity"/>
    <property type="evidence" value="ECO:0007669"/>
    <property type="project" value="TreeGrafter"/>
</dbReference>
<dbReference type="PROSITE" id="PS00383">
    <property type="entry name" value="TYR_PHOSPHATASE_1"/>
    <property type="match status" value="1"/>
</dbReference>
<proteinExistence type="inferred from homology"/>
<evidence type="ECO:0000256" key="8">
    <source>
        <dbReference type="SAM" id="MobiDB-lite"/>
    </source>
</evidence>
<sequence length="334" mass="36510">MPVGDNALVSKRSGRPYDHDGVREEAKGYRTRQVSGRDEAEMELWDRQSLSSTATTWSRQSSLGPSPTVSSADEEQEAENRISGGQGGPLSDPRLAGAFQPSTAPLDSLAIGPEERISAGGRPANFGVVVPGVYRSSFPQVEDYAFIEGLQLKTIITLVRKDFPRGYDAFLHKNGIRHYVFDMKGTKKEDIPITTMRSILRLVLDRRNHPLLIHCNHGKHRTGCVIGVVRKLSGWALTDIISEYEAYAEPKARACDIKYITGFELANISSLSREAASSPFRSFAFLRASIFALVMLAVWLVSGSRIAAARGAPPRSASRQARPAGGSSPPWQPS</sequence>
<organism evidence="11 12">
    <name type="scientific">Thermothielavioides terrestris</name>
    <dbReference type="NCBI Taxonomy" id="2587410"/>
    <lineage>
        <taxon>Eukaryota</taxon>
        <taxon>Fungi</taxon>
        <taxon>Dikarya</taxon>
        <taxon>Ascomycota</taxon>
        <taxon>Pezizomycotina</taxon>
        <taxon>Sordariomycetes</taxon>
        <taxon>Sordariomycetidae</taxon>
        <taxon>Sordariales</taxon>
        <taxon>Chaetomiaceae</taxon>
        <taxon>Thermothielavioides</taxon>
    </lineage>
</organism>
<evidence type="ECO:0000256" key="3">
    <source>
        <dbReference type="ARBA" id="ARBA00022490"/>
    </source>
</evidence>
<dbReference type="InterPro" id="IPR004861">
    <property type="entry name" value="Siw14-like"/>
</dbReference>
<gene>
    <name evidence="11" type="ORF">TT172_LOCUS2808</name>
</gene>
<dbReference type="PANTHER" id="PTHR31126">
    <property type="entry name" value="TYROSINE-PROTEIN PHOSPHATASE"/>
    <property type="match status" value="1"/>
</dbReference>
<keyword evidence="9" id="KW-1133">Transmembrane helix</keyword>
<evidence type="ECO:0000256" key="9">
    <source>
        <dbReference type="SAM" id="Phobius"/>
    </source>
</evidence>
<protein>
    <recommendedName>
        <fullName evidence="2">diphosphoinositol-polyphosphate diphosphatase</fullName>
        <ecNumber evidence="2">3.6.1.52</ecNumber>
    </recommendedName>
</protein>
<dbReference type="AlphaFoldDB" id="A0A3S4EVS2"/>
<evidence type="ECO:0000256" key="6">
    <source>
        <dbReference type="ARBA" id="ARBA00047342"/>
    </source>
</evidence>
<dbReference type="EC" id="3.6.1.52" evidence="2"/>
<dbReference type="InterPro" id="IPR029021">
    <property type="entry name" value="Prot-tyrosine_phosphatase-like"/>
</dbReference>
<feature type="compositionally biased region" description="Polar residues" evidence="8">
    <location>
        <begin position="48"/>
        <end position="71"/>
    </location>
</feature>
<dbReference type="InterPro" id="IPR016130">
    <property type="entry name" value="Tyr_Pase_AS"/>
</dbReference>
<comment type="catalytic activity">
    <reaction evidence="7">
        <text>1,5-bis(diphospho)-1D-myo-inositol 2,3,4,6-tetrakisphosphate + H2O = 1-diphospho-1D-myo-inositol 2,3,4,5,6-pentakisphosphate + phosphate + 2 H(+)</text>
        <dbReference type="Rhea" id="RHEA:79699"/>
        <dbReference type="ChEBI" id="CHEBI:15377"/>
        <dbReference type="ChEBI" id="CHEBI:15378"/>
        <dbReference type="ChEBI" id="CHEBI:43474"/>
        <dbReference type="ChEBI" id="CHEBI:74946"/>
        <dbReference type="ChEBI" id="CHEBI:77983"/>
        <dbReference type="EC" id="3.6.1.52"/>
    </reaction>
    <physiologicalReaction direction="left-to-right" evidence="7">
        <dbReference type="Rhea" id="RHEA:79700"/>
    </physiologicalReaction>
</comment>
<evidence type="ECO:0000313" key="12">
    <source>
        <dbReference type="Proteomes" id="UP000289323"/>
    </source>
</evidence>
<reference evidence="11 12" key="1">
    <citation type="submission" date="2018-04" db="EMBL/GenBank/DDBJ databases">
        <authorList>
            <person name="Huttner S."/>
            <person name="Dainat J."/>
        </authorList>
    </citation>
    <scope>NUCLEOTIDE SEQUENCE [LARGE SCALE GENOMIC DNA]</scope>
</reference>
<feature type="compositionally biased region" description="Low complexity" evidence="8">
    <location>
        <begin position="310"/>
        <end position="328"/>
    </location>
</feature>
<keyword evidence="9" id="KW-0812">Transmembrane</keyword>
<accession>A0A3S4EVS2</accession>
<keyword evidence="9" id="KW-0472">Membrane</keyword>
<dbReference type="PANTHER" id="PTHR31126:SF48">
    <property type="entry name" value="INOSITOL PHOSPHATASE SIW14"/>
    <property type="match status" value="1"/>
</dbReference>
<dbReference type="SUPFAM" id="SSF52799">
    <property type="entry name" value="(Phosphotyrosine protein) phosphatases II"/>
    <property type="match status" value="1"/>
</dbReference>
<evidence type="ECO:0000256" key="4">
    <source>
        <dbReference type="ARBA" id="ARBA00022801"/>
    </source>
</evidence>
<evidence type="ECO:0000256" key="7">
    <source>
        <dbReference type="ARBA" id="ARBA00047927"/>
    </source>
</evidence>
<evidence type="ECO:0000259" key="10">
    <source>
        <dbReference type="PROSITE" id="PS50054"/>
    </source>
</evidence>
<keyword evidence="4" id="KW-0378">Hydrolase</keyword>
<feature type="transmembrane region" description="Helical" evidence="9">
    <location>
        <begin position="283"/>
        <end position="301"/>
    </location>
</feature>
<feature type="region of interest" description="Disordered" evidence="8">
    <location>
        <begin position="310"/>
        <end position="334"/>
    </location>
</feature>
<dbReference type="PROSITE" id="PS50054">
    <property type="entry name" value="TYR_PHOSPHATASE_DUAL"/>
    <property type="match status" value="1"/>
</dbReference>
<evidence type="ECO:0000256" key="5">
    <source>
        <dbReference type="ARBA" id="ARBA00044949"/>
    </source>
</evidence>
<dbReference type="Gene3D" id="3.90.190.10">
    <property type="entry name" value="Protein tyrosine phosphatase superfamily"/>
    <property type="match status" value="1"/>
</dbReference>
<comment type="subcellular location">
    <subcellularLocation>
        <location evidence="1">Cytoplasm</location>
    </subcellularLocation>
</comment>
<evidence type="ECO:0000313" key="11">
    <source>
        <dbReference type="EMBL" id="SPQ20389.1"/>
    </source>
</evidence>
<evidence type="ECO:0000256" key="1">
    <source>
        <dbReference type="ARBA" id="ARBA00004496"/>
    </source>
</evidence>
<feature type="region of interest" description="Disordered" evidence="8">
    <location>
        <begin position="1"/>
        <end position="101"/>
    </location>
</feature>
<feature type="compositionally biased region" description="Basic and acidic residues" evidence="8">
    <location>
        <begin position="15"/>
        <end position="28"/>
    </location>
</feature>